<evidence type="ECO:0000256" key="8">
    <source>
        <dbReference type="HAMAP-Rule" id="MF_00920"/>
    </source>
</evidence>
<evidence type="ECO:0000313" key="10">
    <source>
        <dbReference type="EMBL" id="QKE25678.1"/>
    </source>
</evidence>
<dbReference type="AlphaFoldDB" id="A0AAE7B1B7"/>
<dbReference type="Gene3D" id="3.40.50.300">
    <property type="entry name" value="P-loop containing nucleotide triphosphate hydrolases"/>
    <property type="match status" value="1"/>
</dbReference>
<evidence type="ECO:0000256" key="2">
    <source>
        <dbReference type="ARBA" id="ARBA00022490"/>
    </source>
</evidence>
<dbReference type="SMART" id="SM00382">
    <property type="entry name" value="AAA"/>
    <property type="match status" value="1"/>
</dbReference>
<dbReference type="InterPro" id="IPR042101">
    <property type="entry name" value="SRP54_N_sf"/>
</dbReference>
<feature type="domain" description="SRP54-type proteins GTP-binding" evidence="9">
    <location>
        <begin position="311"/>
        <end position="324"/>
    </location>
</feature>
<organism evidence="10 11">
    <name type="scientific">Arcobacter aquimarinus</name>
    <dbReference type="NCBI Taxonomy" id="1315211"/>
    <lineage>
        <taxon>Bacteria</taxon>
        <taxon>Pseudomonadati</taxon>
        <taxon>Campylobacterota</taxon>
        <taxon>Epsilonproteobacteria</taxon>
        <taxon>Campylobacterales</taxon>
        <taxon>Arcobacteraceae</taxon>
        <taxon>Arcobacter</taxon>
    </lineage>
</organism>
<feature type="binding site" evidence="8">
    <location>
        <begin position="144"/>
        <end position="151"/>
    </location>
    <ligand>
        <name>GTP</name>
        <dbReference type="ChEBI" id="CHEBI:37565"/>
    </ligand>
</feature>
<dbReference type="InterPro" id="IPR000897">
    <property type="entry name" value="SRP54_GTPase_dom"/>
</dbReference>
<dbReference type="GO" id="GO:0051301">
    <property type="term" value="P:cell division"/>
    <property type="evidence" value="ECO:0007669"/>
    <property type="project" value="UniProtKB-KW"/>
</dbReference>
<dbReference type="InterPro" id="IPR027417">
    <property type="entry name" value="P-loop_NTPase"/>
</dbReference>
<evidence type="ECO:0000256" key="4">
    <source>
        <dbReference type="ARBA" id="ARBA00022801"/>
    </source>
</evidence>
<comment type="similarity">
    <text evidence="8">Belongs to the GTP-binding SRP family. FtsY subfamily.</text>
</comment>
<protein>
    <recommendedName>
        <fullName evidence="8">Signal recognition particle receptor FtsY</fullName>
        <shortName evidence="8">SRP receptor</shortName>
        <ecNumber evidence="8">3.6.5.4</ecNumber>
    </recommendedName>
</protein>
<sequence>MFSFFKKKKEENNELIKEKILEENSSIDNSYANPVEIKEQEIEIEQKNEEQEEKKSFFSRALEKTFATIKTVVPQKKEKISFDDIEELLIEADMEYEIIEKAMNGLPSEITRKQLRHRLVMLFEHAPDVDLSNLPKPFVRLIIGVNGAGKTTTIAKLANKSKKDGKSVILGAGDTFRAAAIEQLSTWANKLDVPIIKTKQGHDASAVAYDTISAAIARNIDNVIIDTAGRLQTQTNLNNELKKIVKVCSKAMENAPHQKLMILDGTQGNSAIAQAKAFHEMVGIDGIIVTKLDGTAKGGALFSISNQLELPIFYVGIGEKQDDLIEFSPENFVDSLLDEIYTSEEK</sequence>
<keyword evidence="11" id="KW-1185">Reference proteome</keyword>
<dbReference type="SUPFAM" id="SSF52540">
    <property type="entry name" value="P-loop containing nucleoside triphosphate hydrolases"/>
    <property type="match status" value="1"/>
</dbReference>
<comment type="function">
    <text evidence="8">Involved in targeting and insertion of nascent membrane proteins into the cytoplasmic membrane. Acts as a receptor for the complex formed by the signal recognition particle (SRP) and the ribosome-nascent chain (RNC).</text>
</comment>
<dbReference type="InterPro" id="IPR003593">
    <property type="entry name" value="AAA+_ATPase"/>
</dbReference>
<keyword evidence="1 8" id="KW-1003">Cell membrane</keyword>
<dbReference type="PANTHER" id="PTHR43134">
    <property type="entry name" value="SIGNAL RECOGNITION PARTICLE RECEPTOR SUBUNIT ALPHA"/>
    <property type="match status" value="1"/>
</dbReference>
<evidence type="ECO:0000313" key="11">
    <source>
        <dbReference type="Proteomes" id="UP000502065"/>
    </source>
</evidence>
<dbReference type="GO" id="GO:0005525">
    <property type="term" value="F:GTP binding"/>
    <property type="evidence" value="ECO:0007669"/>
    <property type="project" value="UniProtKB-UniRule"/>
</dbReference>
<dbReference type="KEGG" id="aaqi:AAQM_0921"/>
<dbReference type="PROSITE" id="PS00300">
    <property type="entry name" value="SRP54"/>
    <property type="match status" value="1"/>
</dbReference>
<dbReference type="GO" id="GO:0006614">
    <property type="term" value="P:SRP-dependent cotranslational protein targeting to membrane"/>
    <property type="evidence" value="ECO:0007669"/>
    <property type="project" value="InterPro"/>
</dbReference>
<keyword evidence="10" id="KW-0131">Cell cycle</keyword>
<keyword evidence="10" id="KW-0132">Cell division</keyword>
<comment type="catalytic activity">
    <reaction evidence="8">
        <text>GTP + H2O = GDP + phosphate + H(+)</text>
        <dbReference type="Rhea" id="RHEA:19669"/>
        <dbReference type="ChEBI" id="CHEBI:15377"/>
        <dbReference type="ChEBI" id="CHEBI:15378"/>
        <dbReference type="ChEBI" id="CHEBI:37565"/>
        <dbReference type="ChEBI" id="CHEBI:43474"/>
        <dbReference type="ChEBI" id="CHEBI:58189"/>
        <dbReference type="EC" id="3.6.5.4"/>
    </reaction>
</comment>
<dbReference type="CDD" id="cd17874">
    <property type="entry name" value="FtsY"/>
    <property type="match status" value="1"/>
</dbReference>
<dbReference type="HAMAP" id="MF_00920">
    <property type="entry name" value="FtsY"/>
    <property type="match status" value="1"/>
</dbReference>
<proteinExistence type="inferred from homology"/>
<keyword evidence="6 8" id="KW-0472">Membrane</keyword>
<reference evidence="10 11" key="1">
    <citation type="submission" date="2018-07" db="EMBL/GenBank/DDBJ databases">
        <title>Identification of phenol metabolism pathways in Arcobacter.</title>
        <authorList>
            <person name="Miller W.G."/>
            <person name="Yee E."/>
            <person name="Bono J.L."/>
        </authorList>
    </citation>
    <scope>NUCLEOTIDE SEQUENCE [LARGE SCALE GENOMIC DNA]</scope>
    <source>
        <strain evidence="10 11">W63</strain>
    </source>
</reference>
<comment type="subunit">
    <text evidence="8">Part of the signal recognition particle protein translocation system, which is composed of SRP and FtsY.</text>
</comment>
<evidence type="ECO:0000256" key="5">
    <source>
        <dbReference type="ARBA" id="ARBA00023134"/>
    </source>
</evidence>
<dbReference type="EC" id="3.6.5.4" evidence="8"/>
<keyword evidence="5 8" id="KW-0342">GTP-binding</keyword>
<dbReference type="Gene3D" id="1.20.120.140">
    <property type="entry name" value="Signal recognition particle SRP54, nucleotide-binding domain"/>
    <property type="match status" value="1"/>
</dbReference>
<dbReference type="Proteomes" id="UP000502065">
    <property type="component" value="Chromosome"/>
</dbReference>
<dbReference type="EMBL" id="CP030944">
    <property type="protein sequence ID" value="QKE25678.1"/>
    <property type="molecule type" value="Genomic_DNA"/>
</dbReference>
<dbReference type="GO" id="GO:0005047">
    <property type="term" value="F:signal recognition particle binding"/>
    <property type="evidence" value="ECO:0007669"/>
    <property type="project" value="TreeGrafter"/>
</dbReference>
<feature type="binding site" evidence="8">
    <location>
        <begin position="290"/>
        <end position="293"/>
    </location>
    <ligand>
        <name>GTP</name>
        <dbReference type="ChEBI" id="CHEBI:37565"/>
    </ligand>
</feature>
<keyword evidence="2 8" id="KW-0963">Cytoplasm</keyword>
<gene>
    <name evidence="8 10" type="primary">ftsY</name>
    <name evidence="10" type="ORF">AAQM_0921</name>
</gene>
<dbReference type="InterPro" id="IPR004390">
    <property type="entry name" value="SR_rcpt_FtsY"/>
</dbReference>
<evidence type="ECO:0000256" key="3">
    <source>
        <dbReference type="ARBA" id="ARBA00022741"/>
    </source>
</evidence>
<dbReference type="Pfam" id="PF00448">
    <property type="entry name" value="SRP54"/>
    <property type="match status" value="1"/>
</dbReference>
<feature type="binding site" evidence="8">
    <location>
        <begin position="226"/>
        <end position="230"/>
    </location>
    <ligand>
        <name>GTP</name>
        <dbReference type="ChEBI" id="CHEBI:37565"/>
    </ligand>
</feature>
<dbReference type="GO" id="GO:0005886">
    <property type="term" value="C:plasma membrane"/>
    <property type="evidence" value="ECO:0007669"/>
    <property type="project" value="UniProtKB-SubCell"/>
</dbReference>
<dbReference type="PANTHER" id="PTHR43134:SF1">
    <property type="entry name" value="SIGNAL RECOGNITION PARTICLE RECEPTOR SUBUNIT ALPHA"/>
    <property type="match status" value="1"/>
</dbReference>
<dbReference type="GO" id="GO:0005737">
    <property type="term" value="C:cytoplasm"/>
    <property type="evidence" value="ECO:0007669"/>
    <property type="project" value="UniProtKB-SubCell"/>
</dbReference>
<accession>A0AAE7B1B7</accession>
<evidence type="ECO:0000259" key="9">
    <source>
        <dbReference type="PROSITE" id="PS00300"/>
    </source>
</evidence>
<name>A0AAE7B1B7_9BACT</name>
<dbReference type="GO" id="GO:0003924">
    <property type="term" value="F:GTPase activity"/>
    <property type="evidence" value="ECO:0007669"/>
    <property type="project" value="UniProtKB-UniRule"/>
</dbReference>
<comment type="subcellular location">
    <subcellularLocation>
        <location evidence="8">Cell membrane</location>
        <topology evidence="8">Peripheral membrane protein</topology>
        <orientation evidence="8">Cytoplasmic side</orientation>
    </subcellularLocation>
    <subcellularLocation>
        <location evidence="8">Cytoplasm</location>
    </subcellularLocation>
</comment>
<keyword evidence="7 8" id="KW-0675">Receptor</keyword>
<dbReference type="SMART" id="SM00962">
    <property type="entry name" value="SRP54"/>
    <property type="match status" value="1"/>
</dbReference>
<dbReference type="NCBIfam" id="TIGR00064">
    <property type="entry name" value="ftsY"/>
    <property type="match status" value="1"/>
</dbReference>
<dbReference type="FunFam" id="3.40.50.300:FF:000053">
    <property type="entry name" value="Signal recognition particle receptor FtsY"/>
    <property type="match status" value="1"/>
</dbReference>
<evidence type="ECO:0000256" key="7">
    <source>
        <dbReference type="ARBA" id="ARBA00023170"/>
    </source>
</evidence>
<dbReference type="RefSeq" id="WP_129094605.1">
    <property type="nucleotide sequence ID" value="NZ_CBCSAE010000008.1"/>
</dbReference>
<evidence type="ECO:0000256" key="6">
    <source>
        <dbReference type="ARBA" id="ARBA00023136"/>
    </source>
</evidence>
<keyword evidence="3 8" id="KW-0547">Nucleotide-binding</keyword>
<evidence type="ECO:0000256" key="1">
    <source>
        <dbReference type="ARBA" id="ARBA00022475"/>
    </source>
</evidence>
<keyword evidence="4 8" id="KW-0378">Hydrolase</keyword>